<dbReference type="PRINTS" id="PR00332">
    <property type="entry name" value="HISTRIAD"/>
</dbReference>
<accession>A0A1F4V4B7</accession>
<evidence type="ECO:0000256" key="1">
    <source>
        <dbReference type="PIRSR" id="PIRSR601310-1"/>
    </source>
</evidence>
<dbReference type="InterPro" id="IPR036265">
    <property type="entry name" value="HIT-like_sf"/>
</dbReference>
<name>A0A1F4V4B7_UNCKA</name>
<proteinExistence type="predicted"/>
<reference evidence="5 6" key="1">
    <citation type="journal article" date="2016" name="Nat. Commun.">
        <title>Thousands of microbial genomes shed light on interconnected biogeochemical processes in an aquifer system.</title>
        <authorList>
            <person name="Anantharaman K."/>
            <person name="Brown C.T."/>
            <person name="Hug L.A."/>
            <person name="Sharon I."/>
            <person name="Castelle C.J."/>
            <person name="Probst A.J."/>
            <person name="Thomas B.C."/>
            <person name="Singh A."/>
            <person name="Wilkins M.J."/>
            <person name="Karaoz U."/>
            <person name="Brodie E.L."/>
            <person name="Williams K.H."/>
            <person name="Hubbard S.S."/>
            <person name="Banfield J.F."/>
        </authorList>
    </citation>
    <scope>NUCLEOTIDE SEQUENCE [LARGE SCALE GENOMIC DNA]</scope>
</reference>
<dbReference type="Pfam" id="PF01230">
    <property type="entry name" value="HIT"/>
    <property type="match status" value="1"/>
</dbReference>
<comment type="caution">
    <text evidence="5">The sequence shown here is derived from an EMBL/GenBank/DDBJ whole genome shotgun (WGS) entry which is preliminary data.</text>
</comment>
<evidence type="ECO:0000259" key="4">
    <source>
        <dbReference type="PROSITE" id="PS51084"/>
    </source>
</evidence>
<evidence type="ECO:0000256" key="2">
    <source>
        <dbReference type="PIRSR" id="PIRSR601310-3"/>
    </source>
</evidence>
<protein>
    <recommendedName>
        <fullName evidence="4">HIT domain-containing protein</fullName>
    </recommendedName>
</protein>
<dbReference type="Gene3D" id="3.30.428.10">
    <property type="entry name" value="HIT-like"/>
    <property type="match status" value="1"/>
</dbReference>
<feature type="domain" description="HIT" evidence="4">
    <location>
        <begin position="4"/>
        <end position="112"/>
    </location>
</feature>
<dbReference type="EMBL" id="MEVH01000007">
    <property type="protein sequence ID" value="OGC52034.1"/>
    <property type="molecule type" value="Genomic_DNA"/>
</dbReference>
<dbReference type="AlphaFoldDB" id="A0A1F4V4B7"/>
<sequence>MDCIFCDIAEKKARAKIAYEDDEFIAFENINPQAPVHLLVMPKSHFSKRDMITGSFENFWDKMMLVVQKILKMKELDKTGYRLVINGAGYNIIDHEHIHILGGKGWRPADDL</sequence>
<dbReference type="PROSITE" id="PS51084">
    <property type="entry name" value="HIT_2"/>
    <property type="match status" value="1"/>
</dbReference>
<feature type="short sequence motif" description="Histidine triad motif" evidence="2 3">
    <location>
        <begin position="95"/>
        <end position="99"/>
    </location>
</feature>
<dbReference type="InterPro" id="IPR011146">
    <property type="entry name" value="HIT-like"/>
</dbReference>
<gene>
    <name evidence="5" type="ORF">A2982_00295</name>
</gene>
<dbReference type="GO" id="GO:0003824">
    <property type="term" value="F:catalytic activity"/>
    <property type="evidence" value="ECO:0007669"/>
    <property type="project" value="InterPro"/>
</dbReference>
<organism evidence="5 6">
    <name type="scientific">candidate division WWE3 bacterium RIFCSPLOWO2_01_FULL_39_13</name>
    <dbReference type="NCBI Taxonomy" id="1802624"/>
    <lineage>
        <taxon>Bacteria</taxon>
        <taxon>Katanobacteria</taxon>
    </lineage>
</organism>
<dbReference type="STRING" id="1802624.A2982_00295"/>
<feature type="active site" description="Tele-AMP-histidine intermediate" evidence="1">
    <location>
        <position position="97"/>
    </location>
</feature>
<evidence type="ECO:0000256" key="3">
    <source>
        <dbReference type="PROSITE-ProRule" id="PRU00464"/>
    </source>
</evidence>
<dbReference type="InterPro" id="IPR001310">
    <property type="entry name" value="Histidine_triad_HIT"/>
</dbReference>
<dbReference type="PANTHER" id="PTHR23089">
    <property type="entry name" value="HISTIDINE TRIAD HIT PROTEIN"/>
    <property type="match status" value="1"/>
</dbReference>
<evidence type="ECO:0000313" key="5">
    <source>
        <dbReference type="EMBL" id="OGC52034.1"/>
    </source>
</evidence>
<dbReference type="SUPFAM" id="SSF54197">
    <property type="entry name" value="HIT-like"/>
    <property type="match status" value="1"/>
</dbReference>
<dbReference type="Proteomes" id="UP000178771">
    <property type="component" value="Unassembled WGS sequence"/>
</dbReference>
<evidence type="ECO:0000313" key="6">
    <source>
        <dbReference type="Proteomes" id="UP000178771"/>
    </source>
</evidence>